<evidence type="ECO:0000313" key="2">
    <source>
        <dbReference type="EMBL" id="CAK0859198.1"/>
    </source>
</evidence>
<accession>A0ABN9UHS0</accession>
<reference evidence="2" key="1">
    <citation type="submission" date="2023-10" db="EMBL/GenBank/DDBJ databases">
        <authorList>
            <person name="Chen Y."/>
            <person name="Shah S."/>
            <person name="Dougan E. K."/>
            <person name="Thang M."/>
            <person name="Chan C."/>
        </authorList>
    </citation>
    <scope>NUCLEOTIDE SEQUENCE [LARGE SCALE GENOMIC DNA]</scope>
</reference>
<comment type="caution">
    <text evidence="2">The sequence shown here is derived from an EMBL/GenBank/DDBJ whole genome shotgun (WGS) entry which is preliminary data.</text>
</comment>
<dbReference type="EMBL" id="CAUYUJ010015874">
    <property type="protein sequence ID" value="CAK0859198.1"/>
    <property type="molecule type" value="Genomic_DNA"/>
</dbReference>
<protein>
    <submittedName>
        <fullName evidence="2">Uncharacterized protein</fullName>
    </submittedName>
</protein>
<dbReference type="Proteomes" id="UP001189429">
    <property type="component" value="Unassembled WGS sequence"/>
</dbReference>
<keyword evidence="3" id="KW-1185">Reference proteome</keyword>
<evidence type="ECO:0000256" key="1">
    <source>
        <dbReference type="SAM" id="Coils"/>
    </source>
</evidence>
<name>A0ABN9UHS0_9DINO</name>
<evidence type="ECO:0000313" key="3">
    <source>
        <dbReference type="Proteomes" id="UP001189429"/>
    </source>
</evidence>
<feature type="coiled-coil region" evidence="1">
    <location>
        <begin position="50"/>
        <end position="91"/>
    </location>
</feature>
<organism evidence="2 3">
    <name type="scientific">Prorocentrum cordatum</name>
    <dbReference type="NCBI Taxonomy" id="2364126"/>
    <lineage>
        <taxon>Eukaryota</taxon>
        <taxon>Sar</taxon>
        <taxon>Alveolata</taxon>
        <taxon>Dinophyceae</taxon>
        <taxon>Prorocentrales</taxon>
        <taxon>Prorocentraceae</taxon>
        <taxon>Prorocentrum</taxon>
    </lineage>
</organism>
<proteinExistence type="predicted"/>
<keyword evidence="1" id="KW-0175">Coiled coil</keyword>
<sequence>MLATTVELDAFEKVKKAIDDMIVMLKKQTEDEVKKHDWCKAEFKENEMTTLKTEDRKADLEAKIAELESTIKALEADIAKATEDIEKAGQDWAREWVRG</sequence>
<gene>
    <name evidence="2" type="ORF">PCOR1329_LOCUS48629</name>
</gene>
<dbReference type="Gene3D" id="1.20.5.340">
    <property type="match status" value="1"/>
</dbReference>